<dbReference type="AlphaFoldDB" id="A0A840WNZ3"/>
<evidence type="ECO:0000313" key="2">
    <source>
        <dbReference type="Proteomes" id="UP000553766"/>
    </source>
</evidence>
<dbReference type="EMBL" id="JACIJS010000009">
    <property type="protein sequence ID" value="MBB5516778.1"/>
    <property type="molecule type" value="Genomic_DNA"/>
</dbReference>
<dbReference type="RefSeq" id="WP_184012735.1">
    <property type="nucleotide sequence ID" value="NZ_JACIJS010000009.1"/>
</dbReference>
<evidence type="ECO:0000313" key="1">
    <source>
        <dbReference type="EMBL" id="MBB5516778.1"/>
    </source>
</evidence>
<protein>
    <submittedName>
        <fullName evidence="1">Uncharacterized protein</fullName>
    </submittedName>
</protein>
<keyword evidence="2" id="KW-1185">Reference proteome</keyword>
<gene>
    <name evidence="1" type="ORF">FHS89_002820</name>
</gene>
<accession>A0A840WNZ3</accession>
<sequence length="290" mass="31388">MATLPIRLVVSTPLAPGAPPDIGDYTLSYTTFADRGSPPVRRVKDVTVTPDNRRAITLDLEGAAQATFLLQHGETGHYIFRSGVFEVPPEAASDPDIVLSPAQANALSVELPASSILADLGFPMVIPMNDSGDRAEITSMSLRADGQTIIAEGPVVVHAFGRHDATFRLEFSVAPVDVWGGQSPDGAFLSIRKTKFDLTFRHPVTWFFGGIVLAFIKSSITARARDTLTKELHDAIIKRLYPGRSLTPRELPAMVLAIEEGARSDVLKVTLSVMTHRMFNGGNPELCPRS</sequence>
<proteinExistence type="predicted"/>
<name>A0A840WNZ3_9RHOB</name>
<reference evidence="1 2" key="1">
    <citation type="submission" date="2020-08" db="EMBL/GenBank/DDBJ databases">
        <title>Genomic Encyclopedia of Type Strains, Phase IV (KMG-IV): sequencing the most valuable type-strain genomes for metagenomic binning, comparative biology and taxonomic classification.</title>
        <authorList>
            <person name="Goeker M."/>
        </authorList>
    </citation>
    <scope>NUCLEOTIDE SEQUENCE [LARGE SCALE GENOMIC DNA]</scope>
    <source>
        <strain evidence="1 2">DSM 103377</strain>
    </source>
</reference>
<organism evidence="1 2">
    <name type="scientific">Rubricella aquisinus</name>
    <dbReference type="NCBI Taxonomy" id="2028108"/>
    <lineage>
        <taxon>Bacteria</taxon>
        <taxon>Pseudomonadati</taxon>
        <taxon>Pseudomonadota</taxon>
        <taxon>Alphaproteobacteria</taxon>
        <taxon>Rhodobacterales</taxon>
        <taxon>Paracoccaceae</taxon>
        <taxon>Rubricella</taxon>
    </lineage>
</organism>
<dbReference type="Proteomes" id="UP000553766">
    <property type="component" value="Unassembled WGS sequence"/>
</dbReference>
<comment type="caution">
    <text evidence="1">The sequence shown here is derived from an EMBL/GenBank/DDBJ whole genome shotgun (WGS) entry which is preliminary data.</text>
</comment>